<gene>
    <name evidence="1" type="ORF">BBD42_03295</name>
</gene>
<proteinExistence type="predicted"/>
<evidence type="ECO:0008006" key="2">
    <source>
        <dbReference type="Google" id="ProtNLM"/>
    </source>
</evidence>
<reference evidence="1" key="1">
    <citation type="submission" date="2016-08" db="EMBL/GenBank/DDBJ databases">
        <title>Complete Genome Seqeunce of Paenibacillus sp. BIHB 4019 from tea rhizoplane.</title>
        <authorList>
            <person name="Thakur R."/>
            <person name="Swarnkar M.K."/>
            <person name="Gulati A."/>
        </authorList>
    </citation>
    <scope>NUCLEOTIDE SEQUENCE [LARGE SCALE GENOMIC DNA]</scope>
    <source>
        <strain evidence="1">BIHB4019</strain>
    </source>
</reference>
<dbReference type="Gene3D" id="3.40.50.1820">
    <property type="entry name" value="alpha/beta hydrolase"/>
    <property type="match status" value="1"/>
</dbReference>
<name>A0A1B2DD15_9BACL</name>
<dbReference type="SUPFAM" id="SSF53474">
    <property type="entry name" value="alpha/beta-Hydrolases"/>
    <property type="match status" value="1"/>
</dbReference>
<dbReference type="AlphaFoldDB" id="A0A1B2DD15"/>
<protein>
    <recommendedName>
        <fullName evidence="2">Serine aminopeptidase S33 domain-containing protein</fullName>
    </recommendedName>
</protein>
<organism evidence="1">
    <name type="scientific">Paenibacillus sp. BIHB 4019</name>
    <dbReference type="NCBI Taxonomy" id="1870819"/>
    <lineage>
        <taxon>Bacteria</taxon>
        <taxon>Bacillati</taxon>
        <taxon>Bacillota</taxon>
        <taxon>Bacilli</taxon>
        <taxon>Bacillales</taxon>
        <taxon>Paenibacillaceae</taxon>
        <taxon>Paenibacillus</taxon>
    </lineage>
</organism>
<dbReference type="RefSeq" id="WP_099516984.1">
    <property type="nucleotide sequence ID" value="NZ_CP016808.1"/>
</dbReference>
<accession>A0A1B2DD15</accession>
<dbReference type="InterPro" id="IPR029058">
    <property type="entry name" value="AB_hydrolase_fold"/>
</dbReference>
<dbReference type="EMBL" id="CP016808">
    <property type="protein sequence ID" value="ANY65592.1"/>
    <property type="molecule type" value="Genomic_DNA"/>
</dbReference>
<sequence>MDGHGEESNERYSSTIESANKLLAYIDEHCNGKLFAIAGVSLGGQIVIEMLTKRSRLADKAIIESASCMPQPRILKYGKFLHRTYLRFLSTGIMARLSDRMTPKPIHLPKAYMDMYLRELSVFHVDSADAIFDSHFAYALRKEINTCEVPILSWYGSKDPGPLKEAALILQKNTPNCKVEQLAGYKHGELSAHRPEEWVQRALAFCESMDQTEAFRQTQ</sequence>
<evidence type="ECO:0000313" key="1">
    <source>
        <dbReference type="EMBL" id="ANY65592.1"/>
    </source>
</evidence>